<evidence type="ECO:0000256" key="2">
    <source>
        <dbReference type="SAM" id="SignalP"/>
    </source>
</evidence>
<keyword evidence="2" id="KW-0732">Signal</keyword>
<protein>
    <recommendedName>
        <fullName evidence="5">Invertebrate defensins family profile domain-containing protein</fullName>
    </recommendedName>
</protein>
<dbReference type="STRING" id="7375.A0A0L0BRJ2"/>
<feature type="compositionally biased region" description="Basic and acidic residues" evidence="1">
    <location>
        <begin position="40"/>
        <end position="51"/>
    </location>
</feature>
<dbReference type="AlphaFoldDB" id="A0A0L0BRJ2"/>
<keyword evidence="4" id="KW-1185">Reference proteome</keyword>
<evidence type="ECO:0000256" key="1">
    <source>
        <dbReference type="SAM" id="MobiDB-lite"/>
    </source>
</evidence>
<proteinExistence type="predicted"/>
<organism evidence="3 4">
    <name type="scientific">Lucilia cuprina</name>
    <name type="common">Green bottle fly</name>
    <name type="synonym">Australian sheep blowfly</name>
    <dbReference type="NCBI Taxonomy" id="7375"/>
    <lineage>
        <taxon>Eukaryota</taxon>
        <taxon>Metazoa</taxon>
        <taxon>Ecdysozoa</taxon>
        <taxon>Arthropoda</taxon>
        <taxon>Hexapoda</taxon>
        <taxon>Insecta</taxon>
        <taxon>Pterygota</taxon>
        <taxon>Neoptera</taxon>
        <taxon>Endopterygota</taxon>
        <taxon>Diptera</taxon>
        <taxon>Brachycera</taxon>
        <taxon>Muscomorpha</taxon>
        <taxon>Oestroidea</taxon>
        <taxon>Calliphoridae</taxon>
        <taxon>Luciliinae</taxon>
        <taxon>Lucilia</taxon>
    </lineage>
</organism>
<dbReference type="Proteomes" id="UP000037069">
    <property type="component" value="Unassembled WGS sequence"/>
</dbReference>
<dbReference type="OrthoDB" id="8040481at2759"/>
<name>A0A0L0BRJ2_LUCCU</name>
<evidence type="ECO:0000313" key="4">
    <source>
        <dbReference type="Proteomes" id="UP000037069"/>
    </source>
</evidence>
<sequence length="113" mass="13160">MRILQLLLISVIIFALTTRASVIRPDVEDFDDSVDSFENALKDDNDGGDHFEDIDDPENLPIASIKSRAIAMDRELCRELSRYHPHYPRCQLYCEKLNHWIGMCRRDSCHCYS</sequence>
<feature type="region of interest" description="Disordered" evidence="1">
    <location>
        <begin position="39"/>
        <end position="58"/>
    </location>
</feature>
<feature type="chain" id="PRO_5005534996" description="Invertebrate defensins family profile domain-containing protein" evidence="2">
    <location>
        <begin position="21"/>
        <end position="113"/>
    </location>
</feature>
<gene>
    <name evidence="3" type="ORF">FF38_05302</name>
</gene>
<evidence type="ECO:0008006" key="5">
    <source>
        <dbReference type="Google" id="ProtNLM"/>
    </source>
</evidence>
<comment type="caution">
    <text evidence="3">The sequence shown here is derived from an EMBL/GenBank/DDBJ whole genome shotgun (WGS) entry which is preliminary data.</text>
</comment>
<accession>A0A0L0BRJ2</accession>
<evidence type="ECO:0000313" key="3">
    <source>
        <dbReference type="EMBL" id="KNC22657.1"/>
    </source>
</evidence>
<dbReference type="EMBL" id="JRES01001467">
    <property type="protein sequence ID" value="KNC22657.1"/>
    <property type="molecule type" value="Genomic_DNA"/>
</dbReference>
<feature type="signal peptide" evidence="2">
    <location>
        <begin position="1"/>
        <end position="20"/>
    </location>
</feature>
<reference evidence="3 4" key="1">
    <citation type="journal article" date="2015" name="Nat. Commun.">
        <title>Lucilia cuprina genome unlocks parasitic fly biology to underpin future interventions.</title>
        <authorList>
            <person name="Anstead C.A."/>
            <person name="Korhonen P.K."/>
            <person name="Young N.D."/>
            <person name="Hall R.S."/>
            <person name="Jex A.R."/>
            <person name="Murali S.C."/>
            <person name="Hughes D.S."/>
            <person name="Lee S.F."/>
            <person name="Perry T."/>
            <person name="Stroehlein A.J."/>
            <person name="Ansell B.R."/>
            <person name="Breugelmans B."/>
            <person name="Hofmann A."/>
            <person name="Qu J."/>
            <person name="Dugan S."/>
            <person name="Lee S.L."/>
            <person name="Chao H."/>
            <person name="Dinh H."/>
            <person name="Han Y."/>
            <person name="Doddapaneni H.V."/>
            <person name="Worley K.C."/>
            <person name="Muzny D.M."/>
            <person name="Ioannidis P."/>
            <person name="Waterhouse R.M."/>
            <person name="Zdobnov E.M."/>
            <person name="James P.J."/>
            <person name="Bagnall N.H."/>
            <person name="Kotze A.C."/>
            <person name="Gibbs R.A."/>
            <person name="Richards S."/>
            <person name="Batterham P."/>
            <person name="Gasser R.B."/>
        </authorList>
    </citation>
    <scope>NUCLEOTIDE SEQUENCE [LARGE SCALE GENOMIC DNA]</scope>
    <source>
        <strain evidence="3 4">LS</strain>
        <tissue evidence="3">Full body</tissue>
    </source>
</reference>